<accession>A0ABR7L5N5</accession>
<gene>
    <name evidence="4" type="ORF">GPZ80_12555</name>
</gene>
<evidence type="ECO:0000256" key="1">
    <source>
        <dbReference type="ARBA" id="ARBA00022679"/>
    </source>
</evidence>
<name>A0ABR7L5N5_9PSEU</name>
<comment type="caution">
    <text evidence="4">The sequence shown here is derived from an EMBL/GenBank/DDBJ whole genome shotgun (WGS) entry which is preliminary data.</text>
</comment>
<keyword evidence="4" id="KW-0489">Methyltransferase</keyword>
<dbReference type="PANTHER" id="PTHR43861">
    <property type="entry name" value="TRANS-ACONITATE 2-METHYLTRANSFERASE-RELATED"/>
    <property type="match status" value="1"/>
</dbReference>
<dbReference type="InterPro" id="IPR013216">
    <property type="entry name" value="Methyltransf_11"/>
</dbReference>
<keyword evidence="1" id="KW-0808">Transferase</keyword>
<dbReference type="GO" id="GO:0008168">
    <property type="term" value="F:methyltransferase activity"/>
    <property type="evidence" value="ECO:0007669"/>
    <property type="project" value="UniProtKB-KW"/>
</dbReference>
<keyword evidence="5" id="KW-1185">Reference proteome</keyword>
<evidence type="ECO:0000313" key="4">
    <source>
        <dbReference type="EMBL" id="MBC6448000.1"/>
    </source>
</evidence>
<sequence length="287" mass="31721">MVMTESGDKPTTPELARAAVSADSGRDALPSGTWNLLRDRLRANDPIWLGFHVLNRASAKISRYFDGKARARERAKDLPGVNTREYNRLLWTNYDWSHSGEEWTPTPQWRRSMVDEVMLALMPDQPTALEIGPGGGRWTVELQPRVESLVVADISPRAIELCQERLGAAANVSYLVTDGRSLTGVADGAIDFVWSFDVFLHIAPVDQKGYIAELARVMRPGAVAVIHHPGDGGSMEGWRSAMTAQMFADLVRERGLRVVRQFTAWGSDGRHALPNSGDVITVFDKPA</sequence>
<evidence type="ECO:0000259" key="3">
    <source>
        <dbReference type="Pfam" id="PF08241"/>
    </source>
</evidence>
<proteinExistence type="predicted"/>
<dbReference type="Pfam" id="PF08241">
    <property type="entry name" value="Methyltransf_11"/>
    <property type="match status" value="1"/>
</dbReference>
<dbReference type="RefSeq" id="WP_187220507.1">
    <property type="nucleotide sequence ID" value="NZ_JABVED010000006.1"/>
</dbReference>
<evidence type="ECO:0000256" key="2">
    <source>
        <dbReference type="SAM" id="MobiDB-lite"/>
    </source>
</evidence>
<organism evidence="4 5">
    <name type="scientific">Actinokineospora xionganensis</name>
    <dbReference type="NCBI Taxonomy" id="2684470"/>
    <lineage>
        <taxon>Bacteria</taxon>
        <taxon>Bacillati</taxon>
        <taxon>Actinomycetota</taxon>
        <taxon>Actinomycetes</taxon>
        <taxon>Pseudonocardiales</taxon>
        <taxon>Pseudonocardiaceae</taxon>
        <taxon>Actinokineospora</taxon>
    </lineage>
</organism>
<dbReference type="Proteomes" id="UP000734823">
    <property type="component" value="Unassembled WGS sequence"/>
</dbReference>
<dbReference type="CDD" id="cd02440">
    <property type="entry name" value="AdoMet_MTases"/>
    <property type="match status" value="1"/>
</dbReference>
<protein>
    <submittedName>
        <fullName evidence="4">Class I SAM-dependent methyltransferase</fullName>
    </submittedName>
</protein>
<dbReference type="Gene3D" id="3.40.50.150">
    <property type="entry name" value="Vaccinia Virus protein VP39"/>
    <property type="match status" value="1"/>
</dbReference>
<evidence type="ECO:0000313" key="5">
    <source>
        <dbReference type="Proteomes" id="UP000734823"/>
    </source>
</evidence>
<dbReference type="GO" id="GO:0032259">
    <property type="term" value="P:methylation"/>
    <property type="evidence" value="ECO:0007669"/>
    <property type="project" value="UniProtKB-KW"/>
</dbReference>
<dbReference type="PANTHER" id="PTHR43861:SF3">
    <property type="entry name" value="PUTATIVE (AFU_ORTHOLOGUE AFUA_2G14390)-RELATED"/>
    <property type="match status" value="1"/>
</dbReference>
<feature type="region of interest" description="Disordered" evidence="2">
    <location>
        <begin position="1"/>
        <end position="26"/>
    </location>
</feature>
<dbReference type="SUPFAM" id="SSF53335">
    <property type="entry name" value="S-adenosyl-L-methionine-dependent methyltransferases"/>
    <property type="match status" value="1"/>
</dbReference>
<reference evidence="4 5" key="1">
    <citation type="submission" date="2020-06" db="EMBL/GenBank/DDBJ databases">
        <title>Actinokineospora xiongansis sp. nov., isolated from soil of Baiyangdian.</title>
        <authorList>
            <person name="Zhang X."/>
        </authorList>
    </citation>
    <scope>NUCLEOTIDE SEQUENCE [LARGE SCALE GENOMIC DNA]</scope>
    <source>
        <strain evidence="4 5">HBU206404</strain>
    </source>
</reference>
<dbReference type="EMBL" id="JABVED010000006">
    <property type="protein sequence ID" value="MBC6448000.1"/>
    <property type="molecule type" value="Genomic_DNA"/>
</dbReference>
<dbReference type="InterPro" id="IPR029063">
    <property type="entry name" value="SAM-dependent_MTases_sf"/>
</dbReference>
<feature type="domain" description="Methyltransferase type 11" evidence="3">
    <location>
        <begin position="129"/>
        <end position="226"/>
    </location>
</feature>